<proteinExistence type="predicted"/>
<dbReference type="GO" id="GO:0016020">
    <property type="term" value="C:membrane"/>
    <property type="evidence" value="ECO:0007669"/>
    <property type="project" value="InterPro"/>
</dbReference>
<feature type="compositionally biased region" description="Low complexity" evidence="1">
    <location>
        <begin position="53"/>
        <end position="65"/>
    </location>
</feature>
<comment type="caution">
    <text evidence="3">The sequence shown here is derived from an EMBL/GenBank/DDBJ whole genome shotgun (WGS) entry which is preliminary data.</text>
</comment>
<organism evidence="3 4">
    <name type="scientific">Micromonospora kangleipakensis</name>
    <dbReference type="NCBI Taxonomy" id="1077942"/>
    <lineage>
        <taxon>Bacteria</taxon>
        <taxon>Bacillati</taxon>
        <taxon>Actinomycetota</taxon>
        <taxon>Actinomycetes</taxon>
        <taxon>Micromonosporales</taxon>
        <taxon>Micromonosporaceae</taxon>
        <taxon>Micromonospora</taxon>
    </lineage>
</organism>
<gene>
    <name evidence="3" type="ORF">EV384_4713</name>
</gene>
<accession>A0A4Q8BDW7</accession>
<evidence type="ECO:0000256" key="1">
    <source>
        <dbReference type="SAM" id="MobiDB-lite"/>
    </source>
</evidence>
<feature type="region of interest" description="Disordered" evidence="1">
    <location>
        <begin position="26"/>
        <end position="68"/>
    </location>
</feature>
<keyword evidence="4" id="KW-1185">Reference proteome</keyword>
<name>A0A4Q8BDW7_9ACTN</name>
<evidence type="ECO:0000313" key="4">
    <source>
        <dbReference type="Proteomes" id="UP000294114"/>
    </source>
</evidence>
<dbReference type="EMBL" id="SHLD01000001">
    <property type="protein sequence ID" value="RZU76100.1"/>
    <property type="molecule type" value="Genomic_DNA"/>
</dbReference>
<dbReference type="GO" id="GO:0010181">
    <property type="term" value="F:FMN binding"/>
    <property type="evidence" value="ECO:0007669"/>
    <property type="project" value="InterPro"/>
</dbReference>
<dbReference type="Proteomes" id="UP000294114">
    <property type="component" value="Unassembled WGS sequence"/>
</dbReference>
<reference evidence="3 4" key="1">
    <citation type="submission" date="2019-02" db="EMBL/GenBank/DDBJ databases">
        <title>Sequencing the genomes of 1000 actinobacteria strains.</title>
        <authorList>
            <person name="Klenk H.-P."/>
        </authorList>
    </citation>
    <scope>NUCLEOTIDE SEQUENCE [LARGE SCALE GENOMIC DNA]</scope>
    <source>
        <strain evidence="3 4">DSM 45612</strain>
    </source>
</reference>
<dbReference type="OrthoDB" id="8099475at2"/>
<evidence type="ECO:0000259" key="2">
    <source>
        <dbReference type="SMART" id="SM00900"/>
    </source>
</evidence>
<sequence>MRKITMWFLATIAVVVLLFTYKTSTGPDSSPSAEAVGGASTPGVVTGAPAEPGTSRGTGARSGSTVADGPVVQTKRGRVQVQAEISGGKITEITPLKVPNSNNRDSEINKNAVPKLRAEALAAQSADIDAVSGATVTSEGYTESLQAALDAAQFKARP</sequence>
<dbReference type="Pfam" id="PF04205">
    <property type="entry name" value="FMN_bind"/>
    <property type="match status" value="1"/>
</dbReference>
<dbReference type="SMART" id="SM00900">
    <property type="entry name" value="FMN_bind"/>
    <property type="match status" value="1"/>
</dbReference>
<evidence type="ECO:0000313" key="3">
    <source>
        <dbReference type="EMBL" id="RZU76100.1"/>
    </source>
</evidence>
<feature type="domain" description="FMN-binding" evidence="2">
    <location>
        <begin position="74"/>
        <end position="152"/>
    </location>
</feature>
<protein>
    <submittedName>
        <fullName evidence="3">Uncharacterized protein with FMN-binding domain</fullName>
    </submittedName>
</protein>
<dbReference type="Gene3D" id="3.90.1010.20">
    <property type="match status" value="1"/>
</dbReference>
<dbReference type="InterPro" id="IPR007329">
    <property type="entry name" value="FMN-bd"/>
</dbReference>
<dbReference type="AlphaFoldDB" id="A0A4Q8BDW7"/>